<proteinExistence type="predicted"/>
<sequence>MLEVVEFAQNLYKFTMSDVNTLCFADETLAISSSGSHDSFTFCKGKAKDLRFNFTCGLLQLHDYFFYSAALVKSKSIPDHTTLVSMHMIW</sequence>
<organism evidence="1 2">
    <name type="scientific">Bauhinia variegata</name>
    <name type="common">Purple orchid tree</name>
    <name type="synonym">Phanera variegata</name>
    <dbReference type="NCBI Taxonomy" id="167791"/>
    <lineage>
        <taxon>Eukaryota</taxon>
        <taxon>Viridiplantae</taxon>
        <taxon>Streptophyta</taxon>
        <taxon>Embryophyta</taxon>
        <taxon>Tracheophyta</taxon>
        <taxon>Spermatophyta</taxon>
        <taxon>Magnoliopsida</taxon>
        <taxon>eudicotyledons</taxon>
        <taxon>Gunneridae</taxon>
        <taxon>Pentapetalae</taxon>
        <taxon>rosids</taxon>
        <taxon>fabids</taxon>
        <taxon>Fabales</taxon>
        <taxon>Fabaceae</taxon>
        <taxon>Cercidoideae</taxon>
        <taxon>Cercideae</taxon>
        <taxon>Bauhiniinae</taxon>
        <taxon>Bauhinia</taxon>
    </lineage>
</organism>
<keyword evidence="2" id="KW-1185">Reference proteome</keyword>
<name>A0ACB9PM16_BAUVA</name>
<protein>
    <submittedName>
        <fullName evidence="1">Uncharacterized protein</fullName>
    </submittedName>
</protein>
<comment type="caution">
    <text evidence="1">The sequence shown here is derived from an EMBL/GenBank/DDBJ whole genome shotgun (WGS) entry which is preliminary data.</text>
</comment>
<dbReference type="Proteomes" id="UP000828941">
    <property type="component" value="Chromosome 4"/>
</dbReference>
<evidence type="ECO:0000313" key="1">
    <source>
        <dbReference type="EMBL" id="KAI4349575.1"/>
    </source>
</evidence>
<evidence type="ECO:0000313" key="2">
    <source>
        <dbReference type="Proteomes" id="UP000828941"/>
    </source>
</evidence>
<gene>
    <name evidence="1" type="ORF">L6164_010148</name>
</gene>
<reference evidence="1 2" key="1">
    <citation type="journal article" date="2022" name="DNA Res.">
        <title>Chromosomal-level genome assembly of the orchid tree Bauhinia variegata (Leguminosae; Cercidoideae) supports the allotetraploid origin hypothesis of Bauhinia.</title>
        <authorList>
            <person name="Zhong Y."/>
            <person name="Chen Y."/>
            <person name="Zheng D."/>
            <person name="Pang J."/>
            <person name="Liu Y."/>
            <person name="Luo S."/>
            <person name="Meng S."/>
            <person name="Qian L."/>
            <person name="Wei D."/>
            <person name="Dai S."/>
            <person name="Zhou R."/>
        </authorList>
    </citation>
    <scope>NUCLEOTIDE SEQUENCE [LARGE SCALE GENOMIC DNA]</scope>
    <source>
        <strain evidence="1">BV-YZ2020</strain>
    </source>
</reference>
<accession>A0ACB9PM16</accession>
<dbReference type="EMBL" id="CM039429">
    <property type="protein sequence ID" value="KAI4349575.1"/>
    <property type="molecule type" value="Genomic_DNA"/>
</dbReference>